<evidence type="ECO:0000313" key="6">
    <source>
        <dbReference type="EMBL" id="UUX34817.1"/>
    </source>
</evidence>
<dbReference type="RefSeq" id="WP_313794319.1">
    <property type="nucleotide sequence ID" value="NZ_CP102453.1"/>
</dbReference>
<dbReference type="Gene3D" id="3.40.190.290">
    <property type="match status" value="1"/>
</dbReference>
<dbReference type="Pfam" id="PF03466">
    <property type="entry name" value="LysR_substrate"/>
    <property type="match status" value="1"/>
</dbReference>
<dbReference type="Pfam" id="PF00126">
    <property type="entry name" value="HTH_1"/>
    <property type="match status" value="1"/>
</dbReference>
<dbReference type="CDD" id="cd05466">
    <property type="entry name" value="PBP2_LTTR_substrate"/>
    <property type="match status" value="1"/>
</dbReference>
<comment type="similarity">
    <text evidence="1">Belongs to the LysR transcriptional regulatory family.</text>
</comment>
<protein>
    <submittedName>
        <fullName evidence="6">LysR family transcriptional regulator</fullName>
    </submittedName>
</protein>
<dbReference type="PROSITE" id="PS50931">
    <property type="entry name" value="HTH_LYSR"/>
    <property type="match status" value="1"/>
</dbReference>
<dbReference type="Proteomes" id="UP001315967">
    <property type="component" value="Chromosome"/>
</dbReference>
<proteinExistence type="inferred from homology"/>
<dbReference type="InterPro" id="IPR005119">
    <property type="entry name" value="LysR_subst-bd"/>
</dbReference>
<keyword evidence="4" id="KW-0804">Transcription</keyword>
<dbReference type="SUPFAM" id="SSF46785">
    <property type="entry name" value="Winged helix' DNA-binding domain"/>
    <property type="match status" value="1"/>
</dbReference>
<dbReference type="SUPFAM" id="SSF53850">
    <property type="entry name" value="Periplasmic binding protein-like II"/>
    <property type="match status" value="1"/>
</dbReference>
<reference evidence="6 7" key="1">
    <citation type="submission" date="2022-08" db="EMBL/GenBank/DDBJ databases">
        <title>Aerococcaceae sp. nov isolated from spoiled eye mask.</title>
        <authorList>
            <person name="Zhou G."/>
            <person name="Xie X.-B."/>
            <person name="Shi Q.-S."/>
            <person name="Wang Y.-S."/>
            <person name="Wen X."/>
            <person name="Peng H."/>
            <person name="Yang X.-J."/>
            <person name="Tao H.-B."/>
            <person name="Huang X.-M."/>
        </authorList>
    </citation>
    <scope>NUCLEOTIDE SEQUENCE [LARGE SCALE GENOMIC DNA]</scope>
    <source>
        <strain evidence="7">DM20194951</strain>
    </source>
</reference>
<dbReference type="PANTHER" id="PTHR30346">
    <property type="entry name" value="TRANSCRIPTIONAL DUAL REGULATOR HCAR-RELATED"/>
    <property type="match status" value="1"/>
</dbReference>
<sequence length="295" mass="33206">MNTKQLECFINLSETLNFSETAKNLYITQPAVSHQIKALEDELELQLFIRSKRTVTLTPAGLSLYKDMKDIFIKAKIAISKAKNYSTEFNSNISIGYEGNLLELEKMPFILSSYKKAVPNSHIYLNYVDYKERKNSLLTNKYDVIFTVKENIIDSSEITYHELFNGKMVCVMPKEHHLSNSSSIKISDLGTETLIFLNPLKCPSQMGNLQDKILLDCPDATIYYSDSSNISYTLIKAGLGIAIMPDFVCPKDDTLTVLPLDVTIPLSYGAATLSQDMSKEIKTFISIAEEIFSKA</sequence>
<evidence type="ECO:0000313" key="7">
    <source>
        <dbReference type="Proteomes" id="UP001315967"/>
    </source>
</evidence>
<gene>
    <name evidence="6" type="ORF">NRE15_03970</name>
</gene>
<evidence type="ECO:0000256" key="4">
    <source>
        <dbReference type="ARBA" id="ARBA00023163"/>
    </source>
</evidence>
<accession>A0ABY5P7V3</accession>
<dbReference type="PRINTS" id="PR00039">
    <property type="entry name" value="HTHLYSR"/>
</dbReference>
<name>A0ABY5P7V3_9LACT</name>
<dbReference type="InterPro" id="IPR036388">
    <property type="entry name" value="WH-like_DNA-bd_sf"/>
</dbReference>
<dbReference type="InterPro" id="IPR000847">
    <property type="entry name" value="LysR_HTH_N"/>
</dbReference>
<dbReference type="PANTHER" id="PTHR30346:SF0">
    <property type="entry name" value="HCA OPERON TRANSCRIPTIONAL ACTIVATOR HCAR"/>
    <property type="match status" value="1"/>
</dbReference>
<keyword evidence="2" id="KW-0805">Transcription regulation</keyword>
<dbReference type="EMBL" id="CP102453">
    <property type="protein sequence ID" value="UUX34817.1"/>
    <property type="molecule type" value="Genomic_DNA"/>
</dbReference>
<evidence type="ECO:0000256" key="1">
    <source>
        <dbReference type="ARBA" id="ARBA00009437"/>
    </source>
</evidence>
<dbReference type="InterPro" id="IPR036390">
    <property type="entry name" value="WH_DNA-bd_sf"/>
</dbReference>
<keyword evidence="7" id="KW-1185">Reference proteome</keyword>
<keyword evidence="3" id="KW-0238">DNA-binding</keyword>
<dbReference type="Gene3D" id="1.10.10.10">
    <property type="entry name" value="Winged helix-like DNA-binding domain superfamily/Winged helix DNA-binding domain"/>
    <property type="match status" value="1"/>
</dbReference>
<evidence type="ECO:0000256" key="2">
    <source>
        <dbReference type="ARBA" id="ARBA00023015"/>
    </source>
</evidence>
<evidence type="ECO:0000256" key="3">
    <source>
        <dbReference type="ARBA" id="ARBA00023125"/>
    </source>
</evidence>
<evidence type="ECO:0000259" key="5">
    <source>
        <dbReference type="PROSITE" id="PS50931"/>
    </source>
</evidence>
<feature type="domain" description="HTH lysR-type" evidence="5">
    <location>
        <begin position="1"/>
        <end position="58"/>
    </location>
</feature>
<organism evidence="6 7">
    <name type="scientific">Fundicoccus culcitae</name>
    <dbReference type="NCBI Taxonomy" id="2969821"/>
    <lineage>
        <taxon>Bacteria</taxon>
        <taxon>Bacillati</taxon>
        <taxon>Bacillota</taxon>
        <taxon>Bacilli</taxon>
        <taxon>Lactobacillales</taxon>
        <taxon>Aerococcaceae</taxon>
        <taxon>Fundicoccus</taxon>
    </lineage>
</organism>